<keyword evidence="1" id="KW-0408">Iron</keyword>
<evidence type="ECO:0000313" key="3">
    <source>
        <dbReference type="EMBL" id="KXB91914.1"/>
    </source>
</evidence>
<name>A0A134CIH5_9FIRM</name>
<dbReference type="EMBL" id="LSDT01000025">
    <property type="protein sequence ID" value="KXB91914.1"/>
    <property type="molecule type" value="Genomic_DNA"/>
</dbReference>
<dbReference type="Pfam" id="PF04023">
    <property type="entry name" value="FeoA"/>
    <property type="match status" value="1"/>
</dbReference>
<dbReference type="InterPro" id="IPR038157">
    <property type="entry name" value="FeoA_core_dom"/>
</dbReference>
<accession>A0A134CIH5</accession>
<comment type="caution">
    <text evidence="3">The sequence shown here is derived from an EMBL/GenBank/DDBJ whole genome shotgun (WGS) entry which is preliminary data.</text>
</comment>
<gene>
    <name evidence="3" type="ORF">HMPREF3182_00653</name>
</gene>
<organism evidence="3 4">
    <name type="scientific">Megasphaera hutchinsoni</name>
    <dbReference type="NCBI Taxonomy" id="1588748"/>
    <lineage>
        <taxon>Bacteria</taxon>
        <taxon>Bacillati</taxon>
        <taxon>Bacillota</taxon>
        <taxon>Negativicutes</taxon>
        <taxon>Veillonellales</taxon>
        <taxon>Veillonellaceae</taxon>
        <taxon>Megasphaera</taxon>
    </lineage>
</organism>
<dbReference type="PATRIC" id="fig|1588748.3.peg.616"/>
<feature type="domain" description="Ferrous iron transporter FeoA-like" evidence="2">
    <location>
        <begin position="1"/>
        <end position="67"/>
    </location>
</feature>
<protein>
    <submittedName>
        <fullName evidence="3">FeoA domain protein</fullName>
    </submittedName>
</protein>
<dbReference type="PANTHER" id="PTHR43151">
    <property type="entry name" value="FEOA FAMILY PROTEIN"/>
    <property type="match status" value="1"/>
</dbReference>
<proteinExistence type="predicted"/>
<evidence type="ECO:0000256" key="1">
    <source>
        <dbReference type="ARBA" id="ARBA00023004"/>
    </source>
</evidence>
<dbReference type="SUPFAM" id="SSF50037">
    <property type="entry name" value="C-terminal domain of transcriptional repressors"/>
    <property type="match status" value="1"/>
</dbReference>
<dbReference type="InterPro" id="IPR007167">
    <property type="entry name" value="Fe-transptr_FeoA-like"/>
</dbReference>
<evidence type="ECO:0000259" key="2">
    <source>
        <dbReference type="SMART" id="SM00899"/>
    </source>
</evidence>
<dbReference type="GO" id="GO:0046914">
    <property type="term" value="F:transition metal ion binding"/>
    <property type="evidence" value="ECO:0007669"/>
    <property type="project" value="InterPro"/>
</dbReference>
<dbReference type="InterPro" id="IPR053184">
    <property type="entry name" value="FeoA-like"/>
</dbReference>
<dbReference type="PANTHER" id="PTHR43151:SF1">
    <property type="entry name" value="SSR2333 PROTEIN"/>
    <property type="match status" value="1"/>
</dbReference>
<keyword evidence="4" id="KW-1185">Reference proteome</keyword>
<dbReference type="SMART" id="SM00899">
    <property type="entry name" value="FeoA"/>
    <property type="match status" value="1"/>
</dbReference>
<dbReference type="AlphaFoldDB" id="A0A134CIH5"/>
<evidence type="ECO:0000313" key="4">
    <source>
        <dbReference type="Proteomes" id="UP000070160"/>
    </source>
</evidence>
<sequence>MLQRGESGVVKSIHGKQKDIRHLADLGVVVGATVKAVNEIEGNIIIEVKGSRLAMNKIMANRIILDV</sequence>
<dbReference type="Gene3D" id="2.30.30.90">
    <property type="match status" value="1"/>
</dbReference>
<dbReference type="STRING" id="1588748.HMPREF3182_00653"/>
<dbReference type="Proteomes" id="UP000070160">
    <property type="component" value="Unassembled WGS sequence"/>
</dbReference>
<dbReference type="InterPro" id="IPR008988">
    <property type="entry name" value="Transcriptional_repressor_C"/>
</dbReference>
<reference evidence="4" key="1">
    <citation type="submission" date="2016-01" db="EMBL/GenBank/DDBJ databases">
        <authorList>
            <person name="Mitreva M."/>
            <person name="Pepin K.H."/>
            <person name="Mihindukulasuriya K.A."/>
            <person name="Fulton R."/>
            <person name="Fronick C."/>
            <person name="O'Laughlin M."/>
            <person name="Miner T."/>
            <person name="Herter B."/>
            <person name="Rosa B.A."/>
            <person name="Cordes M."/>
            <person name="Tomlinson C."/>
            <person name="Wollam A."/>
            <person name="Palsikar V.B."/>
            <person name="Mardis E.R."/>
            <person name="Wilson R.K."/>
        </authorList>
    </citation>
    <scope>NUCLEOTIDE SEQUENCE [LARGE SCALE GENOMIC DNA]</scope>
    <source>
        <strain evidence="4">KA00182</strain>
    </source>
</reference>